<organism evidence="10 11">
    <name type="scientific">Lates calcarifer</name>
    <name type="common">Barramundi</name>
    <name type="synonym">Holocentrus calcarifer</name>
    <dbReference type="NCBI Taxonomy" id="8187"/>
    <lineage>
        <taxon>Eukaryota</taxon>
        <taxon>Metazoa</taxon>
        <taxon>Chordata</taxon>
        <taxon>Craniata</taxon>
        <taxon>Vertebrata</taxon>
        <taxon>Euteleostomi</taxon>
        <taxon>Actinopterygii</taxon>
        <taxon>Neopterygii</taxon>
        <taxon>Teleostei</taxon>
        <taxon>Neoteleostei</taxon>
        <taxon>Acanthomorphata</taxon>
        <taxon>Carangaria</taxon>
        <taxon>Carangaria incertae sedis</taxon>
        <taxon>Centropomidae</taxon>
        <taxon>Lates</taxon>
    </lineage>
</organism>
<keyword evidence="2" id="KW-1003">Cell membrane</keyword>
<dbReference type="InterPro" id="IPR003599">
    <property type="entry name" value="Ig_sub"/>
</dbReference>
<dbReference type="GO" id="GO:0005886">
    <property type="term" value="C:plasma membrane"/>
    <property type="evidence" value="ECO:0007669"/>
    <property type="project" value="UniProtKB-SubCell"/>
</dbReference>
<reference evidence="11" key="1">
    <citation type="submission" date="2015-09" db="EMBL/GenBank/DDBJ databases">
        <authorList>
            <person name="Sai Rama Sridatta P."/>
        </authorList>
    </citation>
    <scope>NUCLEOTIDE SEQUENCE [LARGE SCALE GENOMIC DNA]</scope>
</reference>
<evidence type="ECO:0000256" key="3">
    <source>
        <dbReference type="ARBA" id="ARBA00022729"/>
    </source>
</evidence>
<keyword evidence="7" id="KW-0325">Glycoprotein</keyword>
<dbReference type="PANTHER" id="PTHR19433:SF111">
    <property type="entry name" value="T CELL RECEPTOR ALPHA VARIABLE 4"/>
    <property type="match status" value="1"/>
</dbReference>
<feature type="domain" description="Ig-like" evidence="9">
    <location>
        <begin position="18"/>
        <end position="111"/>
    </location>
</feature>
<dbReference type="Proteomes" id="UP000314980">
    <property type="component" value="Unassembled WGS sequence"/>
</dbReference>
<keyword evidence="5" id="KW-0472">Membrane</keyword>
<evidence type="ECO:0000256" key="4">
    <source>
        <dbReference type="ARBA" id="ARBA00022859"/>
    </source>
</evidence>
<dbReference type="GeneTree" id="ENSGT00940000174690"/>
<sequence>KMSFTIVTALLLSSFSWISISVSESQTVEVQSGEEATLLCSNFTTSPSQIIWFRLTNRTQPRCISSIYTATDPASLCSGVQEGKYEMRSNISTVFLKMKDVDSSDSGLYFCGYYISRHPVIVRATYLKVQGKNITTVFIYCVFICLCNYCPNKTTKLQTAQLCKMCDWKYCHLQNVDSEYLMRLYSPTIRNRRPASEREVETHVIYTASRETQSGTDALSYYHSFSLTGV</sequence>
<evidence type="ECO:0000256" key="8">
    <source>
        <dbReference type="SAM" id="SignalP"/>
    </source>
</evidence>
<dbReference type="Pfam" id="PF07686">
    <property type="entry name" value="V-set"/>
    <property type="match status" value="1"/>
</dbReference>
<evidence type="ECO:0000256" key="6">
    <source>
        <dbReference type="ARBA" id="ARBA00023157"/>
    </source>
</evidence>
<evidence type="ECO:0000313" key="11">
    <source>
        <dbReference type="Proteomes" id="UP000314980"/>
    </source>
</evidence>
<evidence type="ECO:0000256" key="5">
    <source>
        <dbReference type="ARBA" id="ARBA00023136"/>
    </source>
</evidence>
<keyword evidence="11" id="KW-1185">Reference proteome</keyword>
<dbReference type="PANTHER" id="PTHR19433">
    <property type="entry name" value="T-CELL RECEPTOR ALPHA CHAIN V REGION-RELATED"/>
    <property type="match status" value="1"/>
</dbReference>
<keyword evidence="3 8" id="KW-0732">Signal</keyword>
<reference evidence="10" key="2">
    <citation type="submission" date="2025-08" db="UniProtKB">
        <authorList>
            <consortium name="Ensembl"/>
        </authorList>
    </citation>
    <scope>IDENTIFICATION</scope>
</reference>
<dbReference type="InterPro" id="IPR036179">
    <property type="entry name" value="Ig-like_dom_sf"/>
</dbReference>
<feature type="signal peptide" evidence="8">
    <location>
        <begin position="1"/>
        <end position="25"/>
    </location>
</feature>
<dbReference type="SMART" id="SM00409">
    <property type="entry name" value="IG"/>
    <property type="match status" value="1"/>
</dbReference>
<dbReference type="STRING" id="8187.ENSLCAP00010000058"/>
<evidence type="ECO:0000259" key="9">
    <source>
        <dbReference type="PROSITE" id="PS50835"/>
    </source>
</evidence>
<dbReference type="AlphaFoldDB" id="A0A4W6BLY8"/>
<accession>A0A4W6BLY8</accession>
<name>A0A4W6BLY8_LATCA</name>
<evidence type="ECO:0000313" key="10">
    <source>
        <dbReference type="Ensembl" id="ENSLCAP00010000058.1"/>
    </source>
</evidence>
<dbReference type="InParanoid" id="A0A4W6BLY8"/>
<dbReference type="Ensembl" id="ENSLCAT00010000075.1">
    <property type="protein sequence ID" value="ENSLCAP00010000058.1"/>
    <property type="gene ID" value="ENSLCAG00010000052.1"/>
</dbReference>
<dbReference type="InterPro" id="IPR007110">
    <property type="entry name" value="Ig-like_dom"/>
</dbReference>
<reference evidence="10" key="3">
    <citation type="submission" date="2025-09" db="UniProtKB">
        <authorList>
            <consortium name="Ensembl"/>
        </authorList>
    </citation>
    <scope>IDENTIFICATION</scope>
</reference>
<dbReference type="PROSITE" id="PS50835">
    <property type="entry name" value="IG_LIKE"/>
    <property type="match status" value="1"/>
</dbReference>
<dbReference type="InterPro" id="IPR052051">
    <property type="entry name" value="TCR_complex_component"/>
</dbReference>
<dbReference type="GO" id="GO:0009617">
    <property type="term" value="P:response to bacterium"/>
    <property type="evidence" value="ECO:0007669"/>
    <property type="project" value="TreeGrafter"/>
</dbReference>
<evidence type="ECO:0000256" key="7">
    <source>
        <dbReference type="ARBA" id="ARBA00023180"/>
    </source>
</evidence>
<dbReference type="InterPro" id="IPR013783">
    <property type="entry name" value="Ig-like_fold"/>
</dbReference>
<dbReference type="Gene3D" id="2.60.40.10">
    <property type="entry name" value="Immunoglobulins"/>
    <property type="match status" value="1"/>
</dbReference>
<keyword evidence="6" id="KW-1015">Disulfide bond</keyword>
<keyword evidence="4" id="KW-0391">Immunity</keyword>
<protein>
    <recommendedName>
        <fullName evidence="9">Ig-like domain-containing protein</fullName>
    </recommendedName>
</protein>
<dbReference type="InterPro" id="IPR013106">
    <property type="entry name" value="Ig_V-set"/>
</dbReference>
<evidence type="ECO:0000256" key="2">
    <source>
        <dbReference type="ARBA" id="ARBA00022475"/>
    </source>
</evidence>
<feature type="chain" id="PRO_5021436837" description="Ig-like domain-containing protein" evidence="8">
    <location>
        <begin position="26"/>
        <end position="230"/>
    </location>
</feature>
<comment type="subcellular location">
    <subcellularLocation>
        <location evidence="1">Cell membrane</location>
    </subcellularLocation>
</comment>
<dbReference type="SUPFAM" id="SSF48726">
    <property type="entry name" value="Immunoglobulin"/>
    <property type="match status" value="1"/>
</dbReference>
<dbReference type="GO" id="GO:0002376">
    <property type="term" value="P:immune system process"/>
    <property type="evidence" value="ECO:0007669"/>
    <property type="project" value="UniProtKB-KW"/>
</dbReference>
<evidence type="ECO:0000256" key="1">
    <source>
        <dbReference type="ARBA" id="ARBA00004236"/>
    </source>
</evidence>
<proteinExistence type="predicted"/>